<evidence type="ECO:0000256" key="4">
    <source>
        <dbReference type="ARBA" id="ARBA00017712"/>
    </source>
</evidence>
<organism evidence="6 7">
    <name type="scientific">Zalerion maritima</name>
    <dbReference type="NCBI Taxonomy" id="339359"/>
    <lineage>
        <taxon>Eukaryota</taxon>
        <taxon>Fungi</taxon>
        <taxon>Dikarya</taxon>
        <taxon>Ascomycota</taxon>
        <taxon>Pezizomycotina</taxon>
        <taxon>Sordariomycetes</taxon>
        <taxon>Lulworthiomycetidae</taxon>
        <taxon>Lulworthiales</taxon>
        <taxon>Lulworthiaceae</taxon>
        <taxon>Zalerion</taxon>
    </lineage>
</organism>
<sequence length="300" mass="32770">MAPMKHTSTNYSSNHYGEAVVPTRRADVLASCYMTNSFGSLKGFHYCTTGATGLPSPPSSPPLAAITSSNTVALLSKSSRGTAVKKSSSKRARGGATLIREECERFFCETMQAVFHGERNTACGSGVMSVDMFTPPDDDENLLDQHHRQSAAAFNNKSLAVGGGKIPPCDSYFRNGALSPPVPCTEATAWMEIWDFANGPSLRAFVADDGEEKSLFVFLHDGIIGREMKHTLVAIIELAEGYLECSSIVLCIERSIPEEESQGLMKNLQWVGFELTTLDKWAQDIDTTTSRQWLYMGMEV</sequence>
<dbReference type="InterPro" id="IPR002993">
    <property type="entry name" value="ODC_AZ"/>
</dbReference>
<comment type="function">
    <text evidence="1">Ornithine decarboxylase (ODC) antizyme protein that negatively regulates ODC activity and intracellular polyamine biosynthesis in response to increased intracellular polyamine levels. Binds to ODC monomers, inhibiting the assembly of the functional ODC homodimer, and targets the monomers for ubiquitin-independent proteolytic destruction by the 26S proteasome.</text>
</comment>
<evidence type="ECO:0000256" key="3">
    <source>
        <dbReference type="ARBA" id="ARBA00011486"/>
    </source>
</evidence>
<dbReference type="PANTHER" id="PTHR10279">
    <property type="entry name" value="ORNITHINE DECARBOXYLASE ANTIZYME"/>
    <property type="match status" value="1"/>
</dbReference>
<proteinExistence type="inferred from homology"/>
<keyword evidence="5" id="KW-0688">Ribosomal frameshifting</keyword>
<dbReference type="GO" id="GO:0005737">
    <property type="term" value="C:cytoplasm"/>
    <property type="evidence" value="ECO:0007669"/>
    <property type="project" value="TreeGrafter"/>
</dbReference>
<comment type="similarity">
    <text evidence="2">Belongs to the ODC antizyme family.</text>
</comment>
<dbReference type="SUPFAM" id="SSF55729">
    <property type="entry name" value="Acyl-CoA N-acyltransferases (Nat)"/>
    <property type="match status" value="1"/>
</dbReference>
<dbReference type="PANTHER" id="PTHR10279:SF10">
    <property type="entry name" value="ORNITHINE DECARBOXYLASE ANTIZYME"/>
    <property type="match status" value="1"/>
</dbReference>
<dbReference type="GO" id="GO:0008073">
    <property type="term" value="F:ornithine decarboxylase inhibitor activity"/>
    <property type="evidence" value="ECO:0007669"/>
    <property type="project" value="InterPro"/>
</dbReference>
<dbReference type="EMBL" id="JAKWBI020000125">
    <property type="protein sequence ID" value="KAJ2902085.1"/>
    <property type="molecule type" value="Genomic_DNA"/>
</dbReference>
<dbReference type="AlphaFoldDB" id="A0AAD5RQQ7"/>
<evidence type="ECO:0000313" key="6">
    <source>
        <dbReference type="EMBL" id="KAJ2902085.1"/>
    </source>
</evidence>
<accession>A0AAD5RQQ7</accession>
<dbReference type="Gene3D" id="3.40.630.60">
    <property type="match status" value="1"/>
</dbReference>
<dbReference type="InterPro" id="IPR038581">
    <property type="entry name" value="ODC_AZ_sf"/>
</dbReference>
<dbReference type="GO" id="GO:0045732">
    <property type="term" value="P:positive regulation of protein catabolic process"/>
    <property type="evidence" value="ECO:0007669"/>
    <property type="project" value="TreeGrafter"/>
</dbReference>
<dbReference type="Proteomes" id="UP001201980">
    <property type="component" value="Unassembled WGS sequence"/>
</dbReference>
<keyword evidence="7" id="KW-1185">Reference proteome</keyword>
<comment type="subunit">
    <text evidence="3">Interacts with ODC and thereby sterically blocks ODC homodimerization.</text>
</comment>
<evidence type="ECO:0000256" key="2">
    <source>
        <dbReference type="ARBA" id="ARBA00008796"/>
    </source>
</evidence>
<dbReference type="InterPro" id="IPR016181">
    <property type="entry name" value="Acyl_CoA_acyltransferase"/>
</dbReference>
<dbReference type="GO" id="GO:0005634">
    <property type="term" value="C:nucleus"/>
    <property type="evidence" value="ECO:0007669"/>
    <property type="project" value="TreeGrafter"/>
</dbReference>
<evidence type="ECO:0000256" key="5">
    <source>
        <dbReference type="ARBA" id="ARBA00022758"/>
    </source>
</evidence>
<evidence type="ECO:0000313" key="7">
    <source>
        <dbReference type="Proteomes" id="UP001201980"/>
    </source>
</evidence>
<gene>
    <name evidence="6" type="ORF">MKZ38_001058</name>
</gene>
<dbReference type="GO" id="GO:0075523">
    <property type="term" value="P:viral translational frameshifting"/>
    <property type="evidence" value="ECO:0007669"/>
    <property type="project" value="UniProtKB-KW"/>
</dbReference>
<reference evidence="6" key="1">
    <citation type="submission" date="2022-07" db="EMBL/GenBank/DDBJ databases">
        <title>Draft genome sequence of Zalerion maritima ATCC 34329, a (micro)plastics degrading marine fungus.</title>
        <authorList>
            <person name="Paco A."/>
            <person name="Goncalves M.F.M."/>
            <person name="Rocha-Santos T.A.P."/>
            <person name="Alves A."/>
        </authorList>
    </citation>
    <scope>NUCLEOTIDE SEQUENCE</scope>
    <source>
        <strain evidence="6">ATCC 34329</strain>
    </source>
</reference>
<dbReference type="Pfam" id="PF02100">
    <property type="entry name" value="ODC_AZ"/>
    <property type="match status" value="1"/>
</dbReference>
<protein>
    <recommendedName>
        <fullName evidence="4">Ornithine decarboxylase antizyme</fullName>
    </recommendedName>
</protein>
<evidence type="ECO:0000256" key="1">
    <source>
        <dbReference type="ARBA" id="ARBA00002307"/>
    </source>
</evidence>
<name>A0AAD5RQQ7_9PEZI</name>
<comment type="caution">
    <text evidence="6">The sequence shown here is derived from an EMBL/GenBank/DDBJ whole genome shotgun (WGS) entry which is preliminary data.</text>
</comment>